<feature type="binding site" evidence="10">
    <location>
        <position position="270"/>
    </location>
    <ligand>
        <name>Zn(2+)</name>
        <dbReference type="ChEBI" id="CHEBI:29105"/>
        <note>catalytic</note>
    </ligand>
</feature>
<dbReference type="InterPro" id="IPR001333">
    <property type="entry name" value="Peptidase_M32_Taq"/>
</dbReference>
<evidence type="ECO:0000256" key="2">
    <source>
        <dbReference type="ARBA" id="ARBA00022670"/>
    </source>
</evidence>
<evidence type="ECO:0000313" key="13">
    <source>
        <dbReference type="Proteomes" id="UP000265800"/>
    </source>
</evidence>
<dbReference type="Pfam" id="PF02074">
    <property type="entry name" value="Peptidase_M32"/>
    <property type="match status" value="1"/>
</dbReference>
<feature type="binding site" evidence="10">
    <location>
        <position position="296"/>
    </location>
    <ligand>
        <name>Zn(2+)</name>
        <dbReference type="ChEBI" id="CHEBI:29105"/>
        <note>catalytic</note>
    </ligand>
</feature>
<dbReference type="PANTHER" id="PTHR34217">
    <property type="entry name" value="METAL-DEPENDENT CARBOXYPEPTIDASE"/>
    <property type="match status" value="1"/>
</dbReference>
<comment type="cofactor">
    <cofactor evidence="10">
        <name>Zn(2+)</name>
        <dbReference type="ChEBI" id="CHEBI:29105"/>
    </cofactor>
    <text evidence="10">Binds 1 zinc ion per subunit.</text>
</comment>
<dbReference type="Gene3D" id="1.10.1370.30">
    <property type="match status" value="1"/>
</dbReference>
<evidence type="ECO:0000256" key="5">
    <source>
        <dbReference type="ARBA" id="ARBA00022833"/>
    </source>
</evidence>
<feature type="binding site" evidence="10">
    <location>
        <position position="266"/>
    </location>
    <ligand>
        <name>Zn(2+)</name>
        <dbReference type="ChEBI" id="CHEBI:29105"/>
        <note>catalytic</note>
    </ligand>
</feature>
<dbReference type="Proteomes" id="UP000265800">
    <property type="component" value="Unassembled WGS sequence"/>
</dbReference>
<keyword evidence="3 9" id="KW-0479">Metal-binding</keyword>
<dbReference type="EMBL" id="QWKZ01000063">
    <property type="protein sequence ID" value="RIH84305.1"/>
    <property type="molecule type" value="Genomic_DNA"/>
</dbReference>
<reference evidence="12 13" key="1">
    <citation type="submission" date="2018-08" db="EMBL/GenBank/DDBJ databases">
        <title>Meiothermus luteus KCTC 52599 genome sequencing project.</title>
        <authorList>
            <person name="Da Costa M.S."/>
            <person name="Albuquerque L."/>
            <person name="Raposo P."/>
            <person name="Froufe H.J.C."/>
            <person name="Barroso C.S."/>
            <person name="Egas C."/>
        </authorList>
    </citation>
    <scope>NUCLEOTIDE SEQUENCE [LARGE SCALE GENOMIC DNA]</scope>
    <source>
        <strain evidence="12 13">KCTC 52599</strain>
    </source>
</reference>
<dbReference type="RefSeq" id="WP_119360491.1">
    <property type="nucleotide sequence ID" value="NZ_QWKZ01000063.1"/>
</dbReference>
<dbReference type="PIRSF" id="PIRSF006615">
    <property type="entry name" value="Zn_crbxpep_Taq"/>
    <property type="match status" value="1"/>
</dbReference>
<dbReference type="GO" id="GO:0008270">
    <property type="term" value="F:zinc ion binding"/>
    <property type="evidence" value="ECO:0007669"/>
    <property type="project" value="UniProtKB-ARBA"/>
</dbReference>
<evidence type="ECO:0000256" key="9">
    <source>
        <dbReference type="PIRNR" id="PIRNR006615"/>
    </source>
</evidence>
<keyword evidence="13" id="KW-1185">Reference proteome</keyword>
<dbReference type="EC" id="3.4.17.19" evidence="9"/>
<evidence type="ECO:0000256" key="11">
    <source>
        <dbReference type="PIRSR" id="PIRSR006615-2"/>
    </source>
</evidence>
<comment type="caution">
    <text evidence="12">The sequence shown here is derived from an EMBL/GenBank/DDBJ whole genome shotgun (WGS) entry which is preliminary data.</text>
</comment>
<dbReference type="FunFam" id="1.10.1370.30:FF:000003">
    <property type="entry name" value="Thermostable carboxypeptidase 1"/>
    <property type="match status" value="1"/>
</dbReference>
<evidence type="ECO:0000256" key="10">
    <source>
        <dbReference type="PIRSR" id="PIRSR006615-1"/>
    </source>
</evidence>
<dbReference type="SUPFAM" id="SSF55486">
    <property type="entry name" value="Metalloproteases ('zincins'), catalytic domain"/>
    <property type="match status" value="1"/>
</dbReference>
<evidence type="ECO:0000313" key="12">
    <source>
        <dbReference type="EMBL" id="RIH84305.1"/>
    </source>
</evidence>
<keyword evidence="5 10" id="KW-0862">Zinc</keyword>
<keyword evidence="1 9" id="KW-0121">Carboxypeptidase</keyword>
<organism evidence="12 13">
    <name type="scientific">Meiothermus luteus</name>
    <dbReference type="NCBI Taxonomy" id="2026184"/>
    <lineage>
        <taxon>Bacteria</taxon>
        <taxon>Thermotogati</taxon>
        <taxon>Deinococcota</taxon>
        <taxon>Deinococci</taxon>
        <taxon>Thermales</taxon>
        <taxon>Thermaceae</taxon>
        <taxon>Meiothermus</taxon>
    </lineage>
</organism>
<comment type="function">
    <text evidence="9">Broad specificity carboxypetidase that releases amino acids sequentially from the C-terminus, including neutral, aromatic, polar and basic residues.</text>
</comment>
<keyword evidence="6 9" id="KW-0482">Metalloprotease</keyword>
<dbReference type="PANTHER" id="PTHR34217:SF1">
    <property type="entry name" value="CARBOXYPEPTIDASE 1"/>
    <property type="match status" value="1"/>
</dbReference>
<accession>A0A399EJK4</accession>
<feature type="active site" description="Proton donor/acceptor" evidence="11">
    <location>
        <position position="267"/>
    </location>
</feature>
<name>A0A399EJK4_9DEIN</name>
<keyword evidence="4 9" id="KW-0378">Hydrolase</keyword>
<dbReference type="PRINTS" id="PR00998">
    <property type="entry name" value="CRBOXYPTASET"/>
</dbReference>
<comment type="similarity">
    <text evidence="8 9">Belongs to the peptidase M32 family.</text>
</comment>
<dbReference type="CDD" id="cd06460">
    <property type="entry name" value="M32_Taq"/>
    <property type="match status" value="1"/>
</dbReference>
<dbReference type="GO" id="GO:0006508">
    <property type="term" value="P:proteolysis"/>
    <property type="evidence" value="ECO:0007669"/>
    <property type="project" value="UniProtKB-UniRule"/>
</dbReference>
<evidence type="ECO:0000256" key="8">
    <source>
        <dbReference type="ARBA" id="ARBA00061580"/>
    </source>
</evidence>
<sequence length="501" mass="57727">MTAQEAYQWLLQHSRESAYLESFARLAAWDQATYTPRKGHPHRAQMQAALAKLLHQRATDPRIGERLAILEGSSWLQPGSVEAVNVREWRRAFERATRIPERLAVELAQATSEGEAIWEEARPKNDWEGFRPILKRIFALTRELADVLGYKEEPYDALLDQYEPGATTAQLEPIFKQVGEASVALLRRIQGSRRRPDTAILRRHFPIPAQEAFGKEVIARLGFDLEAGRLDVVAHPFMQGIGPGDVRLTTRYYPDYFNAGFFSIVHEMGHGLYGQGLLPEHFGTPMGSEISLGVHESQSRTWENLVGRSLGFWRYFWPRVQHHFEALRDVRLEDFYFAINAVEPSLIRVEADEVTYNLHILIRFEVERALLRGELDLEDAPEAWEAKYQQYLGVRPPQIGDGLMQDVHWAAGLIGYFPTYTLGNLYAAQFFARAERELGPLEEQFARGEFSLLLEWTRRNIHHQGSRYWPRELLWQVTGEDLNPTHLLTYLERKFSALYGV</sequence>
<dbReference type="GO" id="GO:0004181">
    <property type="term" value="F:metallocarboxypeptidase activity"/>
    <property type="evidence" value="ECO:0007669"/>
    <property type="project" value="UniProtKB-UniRule"/>
</dbReference>
<evidence type="ECO:0000256" key="3">
    <source>
        <dbReference type="ARBA" id="ARBA00022723"/>
    </source>
</evidence>
<proteinExistence type="inferred from homology"/>
<gene>
    <name evidence="12" type="ORF">Mlute_01916</name>
</gene>
<evidence type="ECO:0000256" key="4">
    <source>
        <dbReference type="ARBA" id="ARBA00022801"/>
    </source>
</evidence>
<comment type="catalytic activity">
    <reaction evidence="7 9">
        <text>Release of a C-terminal amino acid with broad specificity, except for -Pro.</text>
        <dbReference type="EC" id="3.4.17.19"/>
    </reaction>
</comment>
<dbReference type="AlphaFoldDB" id="A0A399EJK4"/>
<dbReference type="OrthoDB" id="9772308at2"/>
<evidence type="ECO:0000256" key="1">
    <source>
        <dbReference type="ARBA" id="ARBA00022645"/>
    </source>
</evidence>
<keyword evidence="2 9" id="KW-0645">Protease</keyword>
<evidence type="ECO:0000256" key="6">
    <source>
        <dbReference type="ARBA" id="ARBA00023049"/>
    </source>
</evidence>
<dbReference type="PROSITE" id="PS52034">
    <property type="entry name" value="PEPTIDASE_M32"/>
    <property type="match status" value="1"/>
</dbReference>
<protein>
    <recommendedName>
        <fullName evidence="9">Metal-dependent carboxypeptidase</fullName>
        <ecNumber evidence="9">3.4.17.19</ecNumber>
    </recommendedName>
</protein>
<evidence type="ECO:0000256" key="7">
    <source>
        <dbReference type="ARBA" id="ARBA00052755"/>
    </source>
</evidence>